<name>A0AAJ1FC38_9GAMM</name>
<protein>
    <submittedName>
        <fullName evidence="1">Uncharacterized protein</fullName>
    </submittedName>
</protein>
<proteinExistence type="predicted"/>
<reference evidence="1 2" key="1">
    <citation type="submission" date="2022-02" db="EMBL/GenBank/DDBJ databases">
        <title>The genome sequence of Shewanella sp. 3B26.</title>
        <authorList>
            <person name="Du J."/>
        </authorList>
    </citation>
    <scope>NUCLEOTIDE SEQUENCE [LARGE SCALE GENOMIC DNA]</scope>
    <source>
        <strain evidence="1 2">3B26</strain>
    </source>
</reference>
<evidence type="ECO:0000313" key="2">
    <source>
        <dbReference type="Proteomes" id="UP001297581"/>
    </source>
</evidence>
<evidence type="ECO:0000313" key="1">
    <source>
        <dbReference type="EMBL" id="MCH4295580.1"/>
    </source>
</evidence>
<dbReference type="AlphaFoldDB" id="A0AAJ1FC38"/>
<keyword evidence="2" id="KW-1185">Reference proteome</keyword>
<comment type="caution">
    <text evidence="1">The sequence shown here is derived from an EMBL/GenBank/DDBJ whole genome shotgun (WGS) entry which is preliminary data.</text>
</comment>
<dbReference type="RefSeq" id="WP_240591763.1">
    <property type="nucleotide sequence ID" value="NZ_JAKUDL010000005.1"/>
</dbReference>
<dbReference type="EMBL" id="JAKUDL010000005">
    <property type="protein sequence ID" value="MCH4295580.1"/>
    <property type="molecule type" value="Genomic_DNA"/>
</dbReference>
<sequence length="70" mass="7788">MIKSDNTKLERAIAILDLPLTLALIREFNYLADTATGAEARKIGELHGALFLKVSENRELFVEAMEEGLI</sequence>
<accession>A0AAJ1FC38</accession>
<organism evidence="1 2">
    <name type="scientific">Shewanella zhuhaiensis</name>
    <dbReference type="NCBI Taxonomy" id="2919576"/>
    <lineage>
        <taxon>Bacteria</taxon>
        <taxon>Pseudomonadati</taxon>
        <taxon>Pseudomonadota</taxon>
        <taxon>Gammaproteobacteria</taxon>
        <taxon>Alteromonadales</taxon>
        <taxon>Shewanellaceae</taxon>
        <taxon>Shewanella</taxon>
    </lineage>
</organism>
<dbReference type="Proteomes" id="UP001297581">
    <property type="component" value="Unassembled WGS sequence"/>
</dbReference>
<gene>
    <name evidence="1" type="ORF">MJ923_14825</name>
</gene>